<dbReference type="Proteomes" id="UP000187209">
    <property type="component" value="Unassembled WGS sequence"/>
</dbReference>
<comment type="caution">
    <text evidence="2">The sequence shown here is derived from an EMBL/GenBank/DDBJ whole genome shotgun (WGS) entry which is preliminary data.</text>
</comment>
<evidence type="ECO:0000256" key="1">
    <source>
        <dbReference type="SAM" id="Coils"/>
    </source>
</evidence>
<name>A0A1R2CS11_9CILI</name>
<reference evidence="2 3" key="1">
    <citation type="submission" date="2016-11" db="EMBL/GenBank/DDBJ databases">
        <title>The macronuclear genome of Stentor coeruleus: a giant cell with tiny introns.</title>
        <authorList>
            <person name="Slabodnick M."/>
            <person name="Ruby J.G."/>
            <person name="Reiff S.B."/>
            <person name="Swart E.C."/>
            <person name="Gosai S."/>
            <person name="Prabakaran S."/>
            <person name="Witkowska E."/>
            <person name="Larue G.E."/>
            <person name="Fisher S."/>
            <person name="Freeman R.M."/>
            <person name="Gunawardena J."/>
            <person name="Chu W."/>
            <person name="Stover N.A."/>
            <person name="Gregory B.D."/>
            <person name="Nowacki M."/>
            <person name="Derisi J."/>
            <person name="Roy S.W."/>
            <person name="Marshall W.F."/>
            <person name="Sood P."/>
        </authorList>
    </citation>
    <scope>NUCLEOTIDE SEQUENCE [LARGE SCALE GENOMIC DNA]</scope>
    <source>
        <strain evidence="2">WM001</strain>
    </source>
</reference>
<keyword evidence="3" id="KW-1185">Reference proteome</keyword>
<feature type="coiled-coil region" evidence="1">
    <location>
        <begin position="48"/>
        <end position="86"/>
    </location>
</feature>
<dbReference type="AlphaFoldDB" id="A0A1R2CS11"/>
<organism evidence="2 3">
    <name type="scientific">Stentor coeruleus</name>
    <dbReference type="NCBI Taxonomy" id="5963"/>
    <lineage>
        <taxon>Eukaryota</taxon>
        <taxon>Sar</taxon>
        <taxon>Alveolata</taxon>
        <taxon>Ciliophora</taxon>
        <taxon>Postciliodesmatophora</taxon>
        <taxon>Heterotrichea</taxon>
        <taxon>Heterotrichida</taxon>
        <taxon>Stentoridae</taxon>
        <taxon>Stentor</taxon>
    </lineage>
</organism>
<protein>
    <submittedName>
        <fullName evidence="2">Uncharacterized protein</fullName>
    </submittedName>
</protein>
<accession>A0A1R2CS11</accession>
<proteinExistence type="predicted"/>
<evidence type="ECO:0000313" key="2">
    <source>
        <dbReference type="EMBL" id="OMJ91770.1"/>
    </source>
</evidence>
<gene>
    <name evidence="2" type="ORF">SteCoe_5673</name>
</gene>
<dbReference type="EMBL" id="MPUH01000075">
    <property type="protein sequence ID" value="OMJ91770.1"/>
    <property type="molecule type" value="Genomic_DNA"/>
</dbReference>
<evidence type="ECO:0000313" key="3">
    <source>
        <dbReference type="Proteomes" id="UP000187209"/>
    </source>
</evidence>
<sequence length="135" mass="15568">MEPSLQNHIWELEKLQNSISQRIQELSSTYHEHILSHQTALQGLGAHIKNLSKKSEFLQQKTNKLGNELQSNLEKMSEGVKKLEKVQEAGEIVKTLQQFLFKLKKSRTSDNKELEELSSKLAGLNIVEKLYRQKV</sequence>
<keyword evidence="1" id="KW-0175">Coiled coil</keyword>